<dbReference type="Proteomes" id="UP000517252">
    <property type="component" value="Unassembled WGS sequence"/>
</dbReference>
<feature type="region of interest" description="Disordered" evidence="1">
    <location>
        <begin position="94"/>
        <end position="131"/>
    </location>
</feature>
<evidence type="ECO:0000313" key="2">
    <source>
        <dbReference type="EMBL" id="GFP54978.1"/>
    </source>
</evidence>
<sequence>MINLNSRPIKSENGVLCPMCKESLDTVERYQRHVGRHQEQLALFALPSTQSRDTEDEHDNDKRIPHLNDLDNDSIDTADGGVYLEKISVDDEHPTRARYPDISNRDLESYDSDSKRQGTDERGMDRNNPIQSEQLYSQYRSDKEDTLYQLDDARRSLMNLQALPHRLRASTYGPGPHESFSGVDFEEYHRYFDALRYQEDVSGGTPMPLTAELLRKASKRRDSNSSRSTRSSGSHDKSDYKQSNTTGHTIPSSAAHDDFIIKLSGAAVVKMPGAQIHYDGGEITFSSGRDRVLDSRPPGASLASSNKESVTFQLDDEQSSHMERKAPHAPHAHIPFEPYDSERITYEHAPYDPSLAAHDY</sequence>
<dbReference type="AlphaFoldDB" id="A0A6V8QVJ9"/>
<feature type="compositionally biased region" description="Basic and acidic residues" evidence="1">
    <location>
        <begin position="340"/>
        <end position="350"/>
    </location>
</feature>
<evidence type="ECO:0000256" key="1">
    <source>
        <dbReference type="SAM" id="MobiDB-lite"/>
    </source>
</evidence>
<accession>A0A6V8QVJ9</accession>
<feature type="region of interest" description="Disordered" evidence="1">
    <location>
        <begin position="42"/>
        <end position="76"/>
    </location>
</feature>
<gene>
    <name evidence="2" type="ORF">TASIC1_0004060300</name>
</gene>
<comment type="caution">
    <text evidence="2">The sequence shown here is derived from an EMBL/GenBank/DDBJ whole genome shotgun (WGS) entry which is preliminary data.</text>
</comment>
<evidence type="ECO:0008006" key="4">
    <source>
        <dbReference type="Google" id="ProtNLM"/>
    </source>
</evidence>
<feature type="compositionally biased region" description="Polar residues" evidence="1">
    <location>
        <begin position="302"/>
        <end position="312"/>
    </location>
</feature>
<dbReference type="OrthoDB" id="4898142at2759"/>
<protein>
    <recommendedName>
        <fullName evidence="4">C2H2-type domain-containing protein</fullName>
    </recommendedName>
</protein>
<feature type="region of interest" description="Disordered" evidence="1">
    <location>
        <begin position="215"/>
        <end position="252"/>
    </location>
</feature>
<feature type="region of interest" description="Disordered" evidence="1">
    <location>
        <begin position="289"/>
        <end position="360"/>
    </location>
</feature>
<evidence type="ECO:0000313" key="3">
    <source>
        <dbReference type="Proteomes" id="UP000517252"/>
    </source>
</evidence>
<proteinExistence type="predicted"/>
<feature type="compositionally biased region" description="Basic and acidic residues" evidence="1">
    <location>
        <begin position="94"/>
        <end position="125"/>
    </location>
</feature>
<name>A0A6V8QVJ9_TRIAP</name>
<feature type="compositionally biased region" description="Polar residues" evidence="1">
    <location>
        <begin position="241"/>
        <end position="252"/>
    </location>
</feature>
<reference evidence="2 3" key="1">
    <citation type="submission" date="2020-07" db="EMBL/GenBank/DDBJ databases">
        <title>Trichoderma asperellum IC-1 whole genome shotgun sequence.</title>
        <authorList>
            <person name="Kanamasa S."/>
            <person name="Takahashi H."/>
        </authorList>
    </citation>
    <scope>NUCLEOTIDE SEQUENCE [LARGE SCALE GENOMIC DNA]</scope>
    <source>
        <strain evidence="2 3">IC-1</strain>
    </source>
</reference>
<feature type="compositionally biased region" description="Basic and acidic residues" evidence="1">
    <location>
        <begin position="52"/>
        <end position="69"/>
    </location>
</feature>
<dbReference type="EMBL" id="BLZH01000004">
    <property type="protein sequence ID" value="GFP54978.1"/>
    <property type="molecule type" value="Genomic_DNA"/>
</dbReference>
<organism evidence="2 3">
    <name type="scientific">Trichoderma asperellum</name>
    <name type="common">Filamentous fungus</name>
    <dbReference type="NCBI Taxonomy" id="101201"/>
    <lineage>
        <taxon>Eukaryota</taxon>
        <taxon>Fungi</taxon>
        <taxon>Dikarya</taxon>
        <taxon>Ascomycota</taxon>
        <taxon>Pezizomycotina</taxon>
        <taxon>Sordariomycetes</taxon>
        <taxon>Hypocreomycetidae</taxon>
        <taxon>Hypocreales</taxon>
        <taxon>Hypocreaceae</taxon>
        <taxon>Trichoderma</taxon>
    </lineage>
</organism>